<evidence type="ECO:0000313" key="4">
    <source>
        <dbReference type="EMBL" id="MCP8969281.1"/>
    </source>
</evidence>
<keyword evidence="5" id="KW-1185">Reference proteome</keyword>
<comment type="caution">
    <text evidence="4">The sequence shown here is derived from an EMBL/GenBank/DDBJ whole genome shotgun (WGS) entry which is preliminary data.</text>
</comment>
<proteinExistence type="inferred from homology"/>
<keyword evidence="1" id="KW-0749">Sporulation</keyword>
<dbReference type="Pfam" id="PF07875">
    <property type="entry name" value="Coat_F"/>
    <property type="match status" value="1"/>
</dbReference>
<evidence type="ECO:0000256" key="2">
    <source>
        <dbReference type="ARBA" id="ARBA00024325"/>
    </source>
</evidence>
<keyword evidence="4" id="KW-0167">Capsid protein</keyword>
<dbReference type="EMBL" id="JANCLT010000005">
    <property type="protein sequence ID" value="MCP8969281.1"/>
    <property type="molecule type" value="Genomic_DNA"/>
</dbReference>
<evidence type="ECO:0000256" key="1">
    <source>
        <dbReference type="ARBA" id="ARBA00022969"/>
    </source>
</evidence>
<gene>
    <name evidence="4" type="ORF">NK662_12100</name>
</gene>
<dbReference type="PANTHER" id="PTHR39183:SF1">
    <property type="entry name" value="SPORE COAT PROTEIN F-LIKE PROTEIN YHCQ"/>
    <property type="match status" value="1"/>
</dbReference>
<dbReference type="GO" id="GO:0030435">
    <property type="term" value="P:sporulation resulting in formation of a cellular spore"/>
    <property type="evidence" value="ECO:0007669"/>
    <property type="project" value="UniProtKB-KW"/>
</dbReference>
<dbReference type="AlphaFoldDB" id="A0AA42BQD4"/>
<dbReference type="PANTHER" id="PTHR39183">
    <property type="entry name" value="SPORE COAT PROTEIN F-LIKE PROTEIN YHCQ"/>
    <property type="match status" value="1"/>
</dbReference>
<dbReference type="InterPro" id="IPR012347">
    <property type="entry name" value="Ferritin-like"/>
</dbReference>
<comment type="subcellular location">
    <subcellularLocation>
        <location evidence="2">Spore coat</location>
    </subcellularLocation>
</comment>
<dbReference type="Proteomes" id="UP001156102">
    <property type="component" value="Unassembled WGS sequence"/>
</dbReference>
<organism evidence="4 5">
    <name type="scientific">Ectobacillus ponti</name>
    <dbReference type="NCBI Taxonomy" id="2961894"/>
    <lineage>
        <taxon>Bacteria</taxon>
        <taxon>Bacillati</taxon>
        <taxon>Bacillota</taxon>
        <taxon>Bacilli</taxon>
        <taxon>Bacillales</taxon>
        <taxon>Bacillaceae</taxon>
        <taxon>Ectobacillus</taxon>
    </lineage>
</organism>
<comment type="similarity">
    <text evidence="3">Belongs to the CotF family.</text>
</comment>
<reference evidence="4" key="1">
    <citation type="submission" date="2022-07" db="EMBL/GenBank/DDBJ databases">
        <authorList>
            <person name="Li W.-J."/>
            <person name="Deng Q.-Q."/>
        </authorList>
    </citation>
    <scope>NUCLEOTIDE SEQUENCE</scope>
    <source>
        <strain evidence="4">SYSU M60031</strain>
    </source>
</reference>
<keyword evidence="4" id="KW-0946">Virion</keyword>
<dbReference type="InterPro" id="IPR012851">
    <property type="entry name" value="Spore_coat_CotF-like"/>
</dbReference>
<evidence type="ECO:0000256" key="3">
    <source>
        <dbReference type="ARBA" id="ARBA00024344"/>
    </source>
</evidence>
<protein>
    <submittedName>
        <fullName evidence="4">Spore coat protein</fullName>
    </submittedName>
</protein>
<name>A0AA42BQD4_9BACI</name>
<dbReference type="Gene3D" id="1.20.1260.10">
    <property type="match status" value="1"/>
</dbReference>
<sequence length="120" mass="13528">MNEDYLDPKYAEGMPKLADAAIAMEFLISVKTTARNYAVALTETTSADLRHVLSKQMEEALNLHEELSQLMMKKGWLYPNDLGKQIELDLKSMEVALGIAEMNLYPNDTDRLGMFATPDK</sequence>
<dbReference type="RefSeq" id="WP_254759191.1">
    <property type="nucleotide sequence ID" value="NZ_JANCLT010000005.1"/>
</dbReference>
<accession>A0AA42BQD4</accession>
<evidence type="ECO:0000313" key="5">
    <source>
        <dbReference type="Proteomes" id="UP001156102"/>
    </source>
</evidence>